<dbReference type="CDD" id="cd00338">
    <property type="entry name" value="Ser_Recombinase"/>
    <property type="match status" value="1"/>
</dbReference>
<dbReference type="Gene3D" id="3.40.50.1390">
    <property type="entry name" value="Resolvase, N-terminal catalytic domain"/>
    <property type="match status" value="1"/>
</dbReference>
<keyword evidence="1" id="KW-0238">DNA-binding</keyword>
<comment type="caution">
    <text evidence="4">The sequence shown here is derived from an EMBL/GenBank/DDBJ whole genome shotgun (WGS) entry which is preliminary data.</text>
</comment>
<dbReference type="InterPro" id="IPR036162">
    <property type="entry name" value="Resolvase-like_N_sf"/>
</dbReference>
<dbReference type="Proteomes" id="UP000274541">
    <property type="component" value="Unassembled WGS sequence"/>
</dbReference>
<feature type="domain" description="Resolvase/invertase-type recombinase catalytic" evidence="3">
    <location>
        <begin position="21"/>
        <end position="155"/>
    </location>
</feature>
<dbReference type="Pfam" id="PF00239">
    <property type="entry name" value="Resolvase"/>
    <property type="match status" value="1"/>
</dbReference>
<dbReference type="InterPro" id="IPR050639">
    <property type="entry name" value="SSR_resolvase"/>
</dbReference>
<evidence type="ECO:0000256" key="1">
    <source>
        <dbReference type="ARBA" id="ARBA00023125"/>
    </source>
</evidence>
<dbReference type="PANTHER" id="PTHR30461:SF2">
    <property type="entry name" value="SERINE RECOMBINASE PINE-RELATED"/>
    <property type="match status" value="1"/>
</dbReference>
<reference evidence="4 5" key="1">
    <citation type="submission" date="2018-08" db="EMBL/GenBank/DDBJ databases">
        <title>Recombination of ecologically and evolutionarily significant loci maintains genetic cohesion in the Pseudomonas syringae species complex.</title>
        <authorList>
            <person name="Dillon M."/>
            <person name="Thakur S."/>
            <person name="Almeida R.N.D."/>
            <person name="Weir B.S."/>
            <person name="Guttman D.S."/>
        </authorList>
    </citation>
    <scope>NUCLEOTIDE SEQUENCE [LARGE SCALE GENOMIC DNA]</scope>
    <source>
        <strain evidence="4 5">ICMP 4388</strain>
    </source>
</reference>
<dbReference type="GO" id="GO:0000150">
    <property type="term" value="F:DNA strand exchange activity"/>
    <property type="evidence" value="ECO:0007669"/>
    <property type="project" value="InterPro"/>
</dbReference>
<evidence type="ECO:0000313" key="4">
    <source>
        <dbReference type="EMBL" id="RMO57591.1"/>
    </source>
</evidence>
<gene>
    <name evidence="4" type="ORF">ALQ37_102618</name>
</gene>
<dbReference type="AlphaFoldDB" id="A0A3M3WIG4"/>
<organism evidence="4 5">
    <name type="scientific">Pseudomonas syringae pv. aptata</name>
    <dbReference type="NCBI Taxonomy" id="83167"/>
    <lineage>
        <taxon>Bacteria</taxon>
        <taxon>Pseudomonadati</taxon>
        <taxon>Pseudomonadota</taxon>
        <taxon>Gammaproteobacteria</taxon>
        <taxon>Pseudomonadales</taxon>
        <taxon>Pseudomonadaceae</taxon>
        <taxon>Pseudomonas</taxon>
        <taxon>Pseudomonas syringae</taxon>
    </lineage>
</organism>
<dbReference type="SUPFAM" id="SSF53041">
    <property type="entry name" value="Resolvase-like"/>
    <property type="match status" value="1"/>
</dbReference>
<dbReference type="RefSeq" id="WP_003396718.1">
    <property type="nucleotide sequence ID" value="NZ_JBPDUT010000002.1"/>
</dbReference>
<dbReference type="SMART" id="SM00857">
    <property type="entry name" value="Resolvase"/>
    <property type="match status" value="1"/>
</dbReference>
<dbReference type="PANTHER" id="PTHR30461">
    <property type="entry name" value="DNA-INVERTASE FROM LAMBDOID PROPHAGE"/>
    <property type="match status" value="1"/>
</dbReference>
<protein>
    <recommendedName>
        <fullName evidence="3">Resolvase/invertase-type recombinase catalytic domain-containing protein</fullName>
    </recommendedName>
</protein>
<sequence length="250" mass="27291">MMGSSTTFEGLAMTNLQITQVVAYYRISTGAQEKSGLGIEAQQDYAKAAASSQGWEIVAEYTETVSGTVAPLDRPECKKALAHGLPILVAKVDRISRDVEHIAGLMKRAVIKIATMPHADNFQIHLFATLAQQEREFIAGRTKDALAALKRKASKGDLDATQRIHNRIEALARGRTEVNRAKATVAIQERVASWSETVRDPIDLCIHKGATSLQQVADCLNNKKISTARGGVWSAMQVSRVMKTLELAFC</sequence>
<keyword evidence="2" id="KW-0233">DNA recombination</keyword>
<accession>A0A3M3WIG4</accession>
<dbReference type="GO" id="GO:0003677">
    <property type="term" value="F:DNA binding"/>
    <property type="evidence" value="ECO:0007669"/>
    <property type="project" value="UniProtKB-KW"/>
</dbReference>
<evidence type="ECO:0000256" key="2">
    <source>
        <dbReference type="ARBA" id="ARBA00023172"/>
    </source>
</evidence>
<evidence type="ECO:0000313" key="5">
    <source>
        <dbReference type="Proteomes" id="UP000274541"/>
    </source>
</evidence>
<name>A0A3M3WIG4_PSEAP</name>
<dbReference type="EMBL" id="RBPX01000379">
    <property type="protein sequence ID" value="RMO57591.1"/>
    <property type="molecule type" value="Genomic_DNA"/>
</dbReference>
<evidence type="ECO:0000259" key="3">
    <source>
        <dbReference type="SMART" id="SM00857"/>
    </source>
</evidence>
<dbReference type="InterPro" id="IPR006119">
    <property type="entry name" value="Resolv_N"/>
</dbReference>
<proteinExistence type="predicted"/>